<dbReference type="InterPro" id="IPR024516">
    <property type="entry name" value="Mce_C"/>
</dbReference>
<dbReference type="Pfam" id="PF02470">
    <property type="entry name" value="MlaD"/>
    <property type="match status" value="1"/>
</dbReference>
<keyword evidence="2" id="KW-0812">Transmembrane</keyword>
<evidence type="ECO:0000313" key="5">
    <source>
        <dbReference type="EMBL" id="ORW32523.1"/>
    </source>
</evidence>
<reference evidence="5 6" key="1">
    <citation type="journal article" date="2015" name="Emerg. Microbes Infect.">
        <title>Characterization of 17 strains belonging to the Mycobacterium simiae complex and description of Mycobacterium paraense sp. nov.</title>
        <authorList>
            <person name="Fusco da Costa A.R."/>
            <person name="Fedrizzi T."/>
            <person name="Lopes M.L."/>
            <person name="Pecorari M."/>
            <person name="Oliveira da Costa W.L."/>
            <person name="Giacobazzi E."/>
            <person name="da Costa Bahia J.R."/>
            <person name="De Sanctis V."/>
            <person name="Batista Lima K.V."/>
            <person name="Bertorelli R."/>
            <person name="Grottola A."/>
            <person name="Fabio A."/>
            <person name="Mariottini A."/>
            <person name="Ferretti P."/>
            <person name="Di Leva F."/>
            <person name="Fregni Serpini G."/>
            <person name="Tagliazucchi S."/>
            <person name="Rumpianesi F."/>
            <person name="Jousson O."/>
            <person name="Segata N."/>
            <person name="Tortoli E."/>
        </authorList>
    </citation>
    <scope>NUCLEOTIDE SEQUENCE [LARGE SCALE GENOMIC DNA]</scope>
    <source>
        <strain evidence="5 6">FI-07156</strain>
    </source>
</reference>
<dbReference type="InterPro" id="IPR052336">
    <property type="entry name" value="MlaD_Phospholipid_Transporter"/>
</dbReference>
<dbReference type="Proteomes" id="UP000193801">
    <property type="component" value="Unassembled WGS sequence"/>
</dbReference>
<name>A0ABX3VRW2_9MYCO</name>
<dbReference type="PANTHER" id="PTHR33371">
    <property type="entry name" value="INTERMEMBRANE PHOSPHOLIPID TRANSPORT SYSTEM BINDING PROTEIN MLAD-RELATED"/>
    <property type="match status" value="1"/>
</dbReference>
<keyword evidence="2" id="KW-0472">Membrane</keyword>
<evidence type="ECO:0000256" key="1">
    <source>
        <dbReference type="SAM" id="MobiDB-lite"/>
    </source>
</evidence>
<dbReference type="InterPro" id="IPR003399">
    <property type="entry name" value="Mce/MlaD"/>
</dbReference>
<feature type="domain" description="Mce/MlaD" evidence="3">
    <location>
        <begin position="65"/>
        <end position="143"/>
    </location>
</feature>
<dbReference type="NCBIfam" id="TIGR00996">
    <property type="entry name" value="Mtu_fam_mce"/>
    <property type="match status" value="1"/>
</dbReference>
<dbReference type="PANTHER" id="PTHR33371:SF19">
    <property type="entry name" value="MCE-FAMILY PROTEIN MCE4A"/>
    <property type="match status" value="1"/>
</dbReference>
<gene>
    <name evidence="5" type="ORF">AWB91_11300</name>
</gene>
<dbReference type="EMBL" id="LQPK01000007">
    <property type="protein sequence ID" value="ORW32523.1"/>
    <property type="molecule type" value="Genomic_DNA"/>
</dbReference>
<sequence>MTGSFPAGPASHRAPAVMLPAGAPPPRHRGPRPYARPLAGVATVVVIGVIIALALTQFRGGFSSTVPVTVLSDRAGLMMNPGAKVKLHGAPVGAVASIEDTPDGAAIHLALDPSRMRLIPANVLVNIVATTAFGAKFIQLIPPESPSPQRLRAGQVLDAARVTVEINTVFQALTSVLAKIDPAKLNETLGAIATAVNGRGARLGQTLSDLNAFLAKIEPSLPNLSHDIAATADVSAGYADAAPDLVTTVANTTRVSQSIVEEQRNLDAFLISTIGLADLGNDVLGTNRQALTDVTHLLLPTTDLTNQYHPALTCALRGMIPLALQPPTPVPGLEVLGGIALGAERYRYPRNLPRVAAQGGPQCDHELPVAFNTFPPFDVADVGANPWQYNTQGILPNSDALKQFLFGPIDGPPRNTAQIGQPG</sequence>
<feature type="domain" description="Mammalian cell entry C-terminal" evidence="4">
    <location>
        <begin position="147"/>
        <end position="361"/>
    </location>
</feature>
<evidence type="ECO:0000313" key="6">
    <source>
        <dbReference type="Proteomes" id="UP000193801"/>
    </source>
</evidence>
<evidence type="ECO:0000259" key="3">
    <source>
        <dbReference type="Pfam" id="PF02470"/>
    </source>
</evidence>
<dbReference type="InterPro" id="IPR005693">
    <property type="entry name" value="Mce"/>
</dbReference>
<accession>A0ABX3VRW2</accession>
<keyword evidence="6" id="KW-1185">Reference proteome</keyword>
<protein>
    <submittedName>
        <fullName evidence="5">MCE-family protein</fullName>
    </submittedName>
</protein>
<dbReference type="Pfam" id="PF11887">
    <property type="entry name" value="Mce4_CUP1"/>
    <property type="match status" value="1"/>
</dbReference>
<organism evidence="5 6">
    <name type="scientific">Mycobacterium paraense</name>
    <dbReference type="NCBI Taxonomy" id="767916"/>
    <lineage>
        <taxon>Bacteria</taxon>
        <taxon>Bacillati</taxon>
        <taxon>Actinomycetota</taxon>
        <taxon>Actinomycetes</taxon>
        <taxon>Mycobacteriales</taxon>
        <taxon>Mycobacteriaceae</taxon>
        <taxon>Mycobacterium</taxon>
        <taxon>Mycobacterium simiae complex</taxon>
    </lineage>
</organism>
<keyword evidence="2" id="KW-1133">Transmembrane helix</keyword>
<evidence type="ECO:0000259" key="4">
    <source>
        <dbReference type="Pfam" id="PF11887"/>
    </source>
</evidence>
<comment type="caution">
    <text evidence="5">The sequence shown here is derived from an EMBL/GenBank/DDBJ whole genome shotgun (WGS) entry which is preliminary data.</text>
</comment>
<feature type="transmembrane region" description="Helical" evidence="2">
    <location>
        <begin position="34"/>
        <end position="55"/>
    </location>
</feature>
<feature type="region of interest" description="Disordered" evidence="1">
    <location>
        <begin position="1"/>
        <end position="32"/>
    </location>
</feature>
<evidence type="ECO:0000256" key="2">
    <source>
        <dbReference type="SAM" id="Phobius"/>
    </source>
</evidence>
<proteinExistence type="predicted"/>